<evidence type="ECO:0000256" key="5">
    <source>
        <dbReference type="ARBA" id="ARBA00023237"/>
    </source>
</evidence>
<dbReference type="PATRIC" id="fig|1127699.3.peg.528"/>
<dbReference type="EMBL" id="AMEP01000043">
    <property type="protein sequence ID" value="EKY02987.1"/>
    <property type="molecule type" value="Genomic_DNA"/>
</dbReference>
<sequence length="538" mass="61515">MKVKKYIVVFLFGVMTLMGCNGMDNEPTNSYTDRNFWTSIEKAQYMLNMAYNQLYSAGKMWNDERLSDNVFQGRTFTDQRRMRNGIADASLSIFASEWAELYEGIKTCNVFLEHIDALQASDVVKKNMKAQARFIRASLFFRLTNFYGAVPFFTKDISWEESHTIARTPRVKIIQWIHTELAEILTDLDNRISMDASANGKISQAADLMLQARVYLYDGDWANVQKYCELLMSGDYGIYQLFPNYSGLFDQDNEYNSEVIMDVAYVPTTRTWGEMYDMCPLSKGGRVSSTAPTQSLVDNYLTLDGETIDESTTYNPANPYVNRDPRLTATVVYDGYDWSGNVKDGSTNVVIHIHPNSADKSDAYQGPTANQSCTGYYVRKYYDTKHEAGVEAANNIITMRYADVLLMYAEAMNEQGKMSIDVWNKTIRPIRKRAGFTAAKALDYPSTADQATMRQLLRRERRSELALEGLRWFDIKRWKAGSEYLNGPVYGARFGNNNSLIKLDNYKFLETRDYLWSVPLSQLDINGHLKPNNSGYSN</sequence>
<comment type="similarity">
    <text evidence="2">Belongs to the SusD family.</text>
</comment>
<name>L1NIG1_9BACT</name>
<dbReference type="RefSeq" id="WP_009161745.1">
    <property type="nucleotide sequence ID" value="NZ_KB290974.1"/>
</dbReference>
<dbReference type="InterPro" id="IPR011990">
    <property type="entry name" value="TPR-like_helical_dom_sf"/>
</dbReference>
<feature type="domain" description="RagB/SusD" evidence="7">
    <location>
        <begin position="258"/>
        <end position="536"/>
    </location>
</feature>
<dbReference type="STRING" id="1127699.HMPREF9151_00576"/>
<dbReference type="Gene3D" id="1.25.40.390">
    <property type="match status" value="1"/>
</dbReference>
<reference evidence="9 10" key="1">
    <citation type="submission" date="2012-05" db="EMBL/GenBank/DDBJ databases">
        <authorList>
            <person name="Weinstock G."/>
            <person name="Sodergren E."/>
            <person name="Lobos E.A."/>
            <person name="Fulton L."/>
            <person name="Fulton R."/>
            <person name="Courtney L."/>
            <person name="Fronick C."/>
            <person name="O'Laughlin M."/>
            <person name="Godfrey J."/>
            <person name="Wilson R.M."/>
            <person name="Miner T."/>
            <person name="Farmer C."/>
            <person name="Delehaunty K."/>
            <person name="Cordes M."/>
            <person name="Minx P."/>
            <person name="Tomlinson C."/>
            <person name="Chen J."/>
            <person name="Wollam A."/>
            <person name="Pepin K.H."/>
            <person name="Bhonagiri V."/>
            <person name="Zhang X."/>
            <person name="Suruliraj S."/>
            <person name="Warren W."/>
            <person name="Mitreva M."/>
            <person name="Mardis E.R."/>
            <person name="Wilson R.K."/>
        </authorList>
    </citation>
    <scope>NUCLEOTIDE SEQUENCE [LARGE SCALE GENOMIC DNA]</scope>
    <source>
        <strain evidence="9 10">F0055</strain>
    </source>
</reference>
<evidence type="ECO:0000259" key="8">
    <source>
        <dbReference type="Pfam" id="PF14322"/>
    </source>
</evidence>
<dbReference type="Pfam" id="PF14322">
    <property type="entry name" value="SusD-like_3"/>
    <property type="match status" value="1"/>
</dbReference>
<dbReference type="OrthoDB" id="1109873at2"/>
<proteinExistence type="inferred from homology"/>
<evidence type="ECO:0000256" key="4">
    <source>
        <dbReference type="ARBA" id="ARBA00023136"/>
    </source>
</evidence>
<evidence type="ECO:0000256" key="3">
    <source>
        <dbReference type="ARBA" id="ARBA00022729"/>
    </source>
</evidence>
<feature type="chain" id="PRO_5003954623" evidence="6">
    <location>
        <begin position="21"/>
        <end position="538"/>
    </location>
</feature>
<dbReference type="GO" id="GO:0009279">
    <property type="term" value="C:cell outer membrane"/>
    <property type="evidence" value="ECO:0007669"/>
    <property type="project" value="UniProtKB-SubCell"/>
</dbReference>
<keyword evidence="10" id="KW-1185">Reference proteome</keyword>
<dbReference type="Proteomes" id="UP000010433">
    <property type="component" value="Unassembled WGS sequence"/>
</dbReference>
<accession>L1NIG1</accession>
<dbReference type="PROSITE" id="PS51257">
    <property type="entry name" value="PROKAR_LIPOPROTEIN"/>
    <property type="match status" value="1"/>
</dbReference>
<evidence type="ECO:0000313" key="10">
    <source>
        <dbReference type="Proteomes" id="UP000010433"/>
    </source>
</evidence>
<keyword evidence="4" id="KW-0472">Membrane</keyword>
<evidence type="ECO:0000259" key="7">
    <source>
        <dbReference type="Pfam" id="PF07980"/>
    </source>
</evidence>
<dbReference type="SUPFAM" id="SSF48452">
    <property type="entry name" value="TPR-like"/>
    <property type="match status" value="1"/>
</dbReference>
<gene>
    <name evidence="9" type="ORF">HMPREF9151_00576</name>
</gene>
<comment type="caution">
    <text evidence="9">The sequence shown here is derived from an EMBL/GenBank/DDBJ whole genome shotgun (WGS) entry which is preliminary data.</text>
</comment>
<keyword evidence="3 6" id="KW-0732">Signal</keyword>
<evidence type="ECO:0000256" key="6">
    <source>
        <dbReference type="SAM" id="SignalP"/>
    </source>
</evidence>
<dbReference type="InterPro" id="IPR033985">
    <property type="entry name" value="SusD-like_N"/>
</dbReference>
<evidence type="ECO:0000313" key="9">
    <source>
        <dbReference type="EMBL" id="EKY02987.1"/>
    </source>
</evidence>
<feature type="domain" description="SusD-like N-terminal" evidence="8">
    <location>
        <begin position="43"/>
        <end position="157"/>
    </location>
</feature>
<evidence type="ECO:0000256" key="1">
    <source>
        <dbReference type="ARBA" id="ARBA00004442"/>
    </source>
</evidence>
<comment type="subcellular location">
    <subcellularLocation>
        <location evidence="1">Cell outer membrane</location>
    </subcellularLocation>
</comment>
<keyword evidence="5" id="KW-0998">Cell outer membrane</keyword>
<evidence type="ECO:0000256" key="2">
    <source>
        <dbReference type="ARBA" id="ARBA00006275"/>
    </source>
</evidence>
<protein>
    <submittedName>
        <fullName evidence="9">SusD family protein</fullName>
    </submittedName>
</protein>
<dbReference type="HOGENOM" id="CLU_015553_0_0_10"/>
<feature type="signal peptide" evidence="6">
    <location>
        <begin position="1"/>
        <end position="20"/>
    </location>
</feature>
<organism evidence="9 10">
    <name type="scientific">Hoylesella saccharolytica F0055</name>
    <dbReference type="NCBI Taxonomy" id="1127699"/>
    <lineage>
        <taxon>Bacteria</taxon>
        <taxon>Pseudomonadati</taxon>
        <taxon>Bacteroidota</taxon>
        <taxon>Bacteroidia</taxon>
        <taxon>Bacteroidales</taxon>
        <taxon>Prevotellaceae</taxon>
        <taxon>Hoylesella</taxon>
    </lineage>
</organism>
<dbReference type="Pfam" id="PF07980">
    <property type="entry name" value="SusD_RagB"/>
    <property type="match status" value="1"/>
</dbReference>
<dbReference type="AlphaFoldDB" id="L1NIG1"/>
<dbReference type="InterPro" id="IPR012944">
    <property type="entry name" value="SusD_RagB_dom"/>
</dbReference>